<dbReference type="GO" id="GO:0016887">
    <property type="term" value="F:ATP hydrolysis activity"/>
    <property type="evidence" value="ECO:0007669"/>
    <property type="project" value="InterPro"/>
</dbReference>
<feature type="domain" description="ABC transporter" evidence="10">
    <location>
        <begin position="2"/>
        <end position="233"/>
    </location>
</feature>
<dbReference type="Pfam" id="PF00005">
    <property type="entry name" value="ABC_tran"/>
    <property type="match status" value="1"/>
</dbReference>
<dbReference type="Gene3D" id="3.40.50.300">
    <property type="entry name" value="P-loop containing nucleotide triphosphate hydrolases"/>
    <property type="match status" value="1"/>
</dbReference>
<dbReference type="InterPro" id="IPR050334">
    <property type="entry name" value="Molybdenum_import_ModC"/>
</dbReference>
<dbReference type="Proteomes" id="UP000182517">
    <property type="component" value="Chromosome"/>
</dbReference>
<dbReference type="InterPro" id="IPR011868">
    <property type="entry name" value="ModC_ABC_ATP-bd"/>
</dbReference>
<dbReference type="GO" id="GO:0015098">
    <property type="term" value="F:molybdate ion transmembrane transporter activity"/>
    <property type="evidence" value="ECO:0007669"/>
    <property type="project" value="InterPro"/>
</dbReference>
<evidence type="ECO:0000256" key="8">
    <source>
        <dbReference type="ARBA" id="ARBA00023136"/>
    </source>
</evidence>
<dbReference type="InterPro" id="IPR003439">
    <property type="entry name" value="ABC_transporter-like_ATP-bd"/>
</dbReference>
<evidence type="ECO:0000256" key="3">
    <source>
        <dbReference type="ARBA" id="ARBA00022505"/>
    </source>
</evidence>
<dbReference type="PANTHER" id="PTHR43514:SF4">
    <property type="entry name" value="ABC TRANSPORTER I FAMILY MEMBER 10"/>
    <property type="match status" value="1"/>
</dbReference>
<dbReference type="SUPFAM" id="SSF52540">
    <property type="entry name" value="P-loop containing nucleoside triphosphate hydrolases"/>
    <property type="match status" value="1"/>
</dbReference>
<keyword evidence="5" id="KW-0547">Nucleotide-binding</keyword>
<dbReference type="GO" id="GO:0016020">
    <property type="term" value="C:membrane"/>
    <property type="evidence" value="ECO:0007669"/>
    <property type="project" value="InterPro"/>
</dbReference>
<dbReference type="EMBL" id="CP015519">
    <property type="protein sequence ID" value="APG26540.1"/>
    <property type="molecule type" value="Genomic_DNA"/>
</dbReference>
<dbReference type="InterPro" id="IPR008995">
    <property type="entry name" value="Mo/tungstate-bd_C_term_dom"/>
</dbReference>
<keyword evidence="4" id="KW-0997">Cell inner membrane</keyword>
<dbReference type="OrthoDB" id="9809450at2"/>
<accession>A0A1L3GKW2</accession>
<dbReference type="AlphaFoldDB" id="A0A1L3GKW2"/>
<gene>
    <name evidence="12" type="ORF">A7E78_00875</name>
</gene>
<keyword evidence="13" id="KW-1185">Reference proteome</keyword>
<dbReference type="InterPro" id="IPR004606">
    <property type="entry name" value="Mop_domain"/>
</dbReference>
<dbReference type="GO" id="GO:0005524">
    <property type="term" value="F:ATP binding"/>
    <property type="evidence" value="ECO:0007669"/>
    <property type="project" value="UniProtKB-KW"/>
</dbReference>
<dbReference type="NCBIfam" id="TIGR02142">
    <property type="entry name" value="modC_ABC"/>
    <property type="match status" value="1"/>
</dbReference>
<evidence type="ECO:0000259" key="10">
    <source>
        <dbReference type="PROSITE" id="PS50893"/>
    </source>
</evidence>
<dbReference type="PROSITE" id="PS00211">
    <property type="entry name" value="ABC_TRANSPORTER_1"/>
    <property type="match status" value="1"/>
</dbReference>
<evidence type="ECO:0000256" key="6">
    <source>
        <dbReference type="ARBA" id="ARBA00022840"/>
    </source>
</evidence>
<sequence>MHLDVDLHMRLGSFEFAAAFSVEGRRTGIFGPSGSGKSTLVNLLAGLLPPDEGLIRLDGRVLHDSRSQISLPPEQRRVAVVFQHAHLFPHLNVRRNLLYGHRRLPLQRRKLALADVASALDIEHLLSRSVAALSGGERQRIALGRALLAAPDLLILDEPLSALDHGLKEQIIPFLRKTLRRFDIPYLYISHSLSEMRLLTDRVLVFKNGRLKTTSDAESMARERLAHCESGYLNHLQLGASREVGDLLAYRWGTTELIVSSKESSGSGLFGLASKDILLFKRHPQALSARNLLEATLVELIPCNGNVGVVLDCGGQRLVAQVVREAAAELELKEGGKVFAAIKAAAFRRLL</sequence>
<dbReference type="InterPro" id="IPR017871">
    <property type="entry name" value="ABC_transporter-like_CS"/>
</dbReference>
<evidence type="ECO:0000259" key="11">
    <source>
        <dbReference type="PROSITE" id="PS51866"/>
    </source>
</evidence>
<keyword evidence="7" id="KW-1278">Translocase</keyword>
<dbReference type="Pfam" id="PF03459">
    <property type="entry name" value="TOBE"/>
    <property type="match status" value="1"/>
</dbReference>
<evidence type="ECO:0000256" key="2">
    <source>
        <dbReference type="ARBA" id="ARBA00022475"/>
    </source>
</evidence>
<dbReference type="SMART" id="SM00382">
    <property type="entry name" value="AAA"/>
    <property type="match status" value="1"/>
</dbReference>
<feature type="domain" description="Mop" evidence="11">
    <location>
        <begin position="286"/>
        <end position="351"/>
    </location>
</feature>
<dbReference type="InterPro" id="IPR003593">
    <property type="entry name" value="AAA+_ATPase"/>
</dbReference>
<dbReference type="GO" id="GO:0140359">
    <property type="term" value="F:ABC-type transporter activity"/>
    <property type="evidence" value="ECO:0007669"/>
    <property type="project" value="InterPro"/>
</dbReference>
<dbReference type="KEGG" id="pef:A7E78_00875"/>
<keyword evidence="3 9" id="KW-0500">Molybdenum</keyword>
<evidence type="ECO:0000256" key="9">
    <source>
        <dbReference type="PROSITE-ProRule" id="PRU01213"/>
    </source>
</evidence>
<evidence type="ECO:0000256" key="7">
    <source>
        <dbReference type="ARBA" id="ARBA00022967"/>
    </source>
</evidence>
<keyword evidence="8" id="KW-0472">Membrane</keyword>
<dbReference type="SUPFAM" id="SSF50331">
    <property type="entry name" value="MOP-like"/>
    <property type="match status" value="1"/>
</dbReference>
<dbReference type="RefSeq" id="WP_072282500.1">
    <property type="nucleotide sequence ID" value="NZ_CP015519.1"/>
</dbReference>
<dbReference type="PROSITE" id="PS50893">
    <property type="entry name" value="ABC_TRANSPORTER_2"/>
    <property type="match status" value="1"/>
</dbReference>
<dbReference type="InterPro" id="IPR027417">
    <property type="entry name" value="P-loop_NTPase"/>
</dbReference>
<dbReference type="PROSITE" id="PS51866">
    <property type="entry name" value="MOP"/>
    <property type="match status" value="1"/>
</dbReference>
<evidence type="ECO:0000313" key="13">
    <source>
        <dbReference type="Proteomes" id="UP000182517"/>
    </source>
</evidence>
<evidence type="ECO:0000256" key="4">
    <source>
        <dbReference type="ARBA" id="ARBA00022519"/>
    </source>
</evidence>
<protein>
    <submittedName>
        <fullName evidence="12">Molybdenum ABC transporter ATP-binding protein</fullName>
    </submittedName>
</protein>
<keyword evidence="6 12" id="KW-0067">ATP-binding</keyword>
<organism evidence="12 13">
    <name type="scientific">Syntrophotalea acetylenivorans</name>
    <dbReference type="NCBI Taxonomy" id="1842532"/>
    <lineage>
        <taxon>Bacteria</taxon>
        <taxon>Pseudomonadati</taxon>
        <taxon>Thermodesulfobacteriota</taxon>
        <taxon>Desulfuromonadia</taxon>
        <taxon>Desulfuromonadales</taxon>
        <taxon>Syntrophotaleaceae</taxon>
        <taxon>Syntrophotalea</taxon>
    </lineage>
</organism>
<name>A0A1L3GKW2_9BACT</name>
<proteinExistence type="predicted"/>
<keyword evidence="2" id="KW-1003">Cell membrane</keyword>
<keyword evidence="1" id="KW-0813">Transport</keyword>
<dbReference type="InterPro" id="IPR005116">
    <property type="entry name" value="Transp-assoc_OB_typ1"/>
</dbReference>
<dbReference type="PANTHER" id="PTHR43514">
    <property type="entry name" value="ABC TRANSPORTER I FAMILY MEMBER 10"/>
    <property type="match status" value="1"/>
</dbReference>
<reference evidence="12 13" key="1">
    <citation type="journal article" date="2017" name="Genome Announc.">
        <title>Complete Genome Sequences of Two Acetylene-Fermenting Pelobacter acetylenicus Strains.</title>
        <authorList>
            <person name="Sutton J.M."/>
            <person name="Baesman S.M."/>
            <person name="Fierst J.L."/>
            <person name="Poret-Peterson A.T."/>
            <person name="Oremland R.S."/>
            <person name="Dunlap D.S."/>
            <person name="Akob D.M."/>
        </authorList>
    </citation>
    <scope>NUCLEOTIDE SEQUENCE [LARGE SCALE GENOMIC DNA]</scope>
    <source>
        <strain evidence="12 13">SFB93</strain>
    </source>
</reference>
<dbReference type="STRING" id="1842532.A7E78_00875"/>
<evidence type="ECO:0000313" key="12">
    <source>
        <dbReference type="EMBL" id="APG26540.1"/>
    </source>
</evidence>
<evidence type="ECO:0000256" key="5">
    <source>
        <dbReference type="ARBA" id="ARBA00022741"/>
    </source>
</evidence>
<dbReference type="Gene3D" id="2.40.50.100">
    <property type="match status" value="1"/>
</dbReference>
<evidence type="ECO:0000256" key="1">
    <source>
        <dbReference type="ARBA" id="ARBA00022448"/>
    </source>
</evidence>